<protein>
    <submittedName>
        <fullName evidence="2">Uncharacterized protein</fullName>
    </submittedName>
</protein>
<sequence>MPSIHYLPTGLRRTLPDGTSEELCFVLVVDEDMHMTITTRPYKLLPITGGSQVPTRSIRFPPNEDLVSSPMGMAILTGKLEGQAGGRFANSEEKEEEGKEMKEEEEFGIPWRRCFERADRGQLEVVEQGEQAFDAEGNPLMNDYPEEYVEECPRG</sequence>
<organism evidence="2 3">
    <name type="scientific">Tuber borchii</name>
    <name type="common">White truffle</name>
    <dbReference type="NCBI Taxonomy" id="42251"/>
    <lineage>
        <taxon>Eukaryota</taxon>
        <taxon>Fungi</taxon>
        <taxon>Dikarya</taxon>
        <taxon>Ascomycota</taxon>
        <taxon>Pezizomycotina</taxon>
        <taxon>Pezizomycetes</taxon>
        <taxon>Pezizales</taxon>
        <taxon>Tuberaceae</taxon>
        <taxon>Tuber</taxon>
    </lineage>
</organism>
<gene>
    <name evidence="2" type="ORF">B9Z19DRAFT_1073382</name>
</gene>
<keyword evidence="3" id="KW-1185">Reference proteome</keyword>
<evidence type="ECO:0000313" key="3">
    <source>
        <dbReference type="Proteomes" id="UP000244722"/>
    </source>
</evidence>
<feature type="compositionally biased region" description="Basic and acidic residues" evidence="1">
    <location>
        <begin position="90"/>
        <end position="102"/>
    </location>
</feature>
<dbReference type="EMBL" id="NESQ01000017">
    <property type="protein sequence ID" value="PUU83085.1"/>
    <property type="molecule type" value="Genomic_DNA"/>
</dbReference>
<evidence type="ECO:0000256" key="1">
    <source>
        <dbReference type="SAM" id="MobiDB-lite"/>
    </source>
</evidence>
<proteinExistence type="predicted"/>
<name>A0A2T7A5Y6_TUBBO</name>
<accession>A0A2T7A5Y6</accession>
<dbReference type="OrthoDB" id="5393244at2759"/>
<evidence type="ECO:0000313" key="2">
    <source>
        <dbReference type="EMBL" id="PUU83085.1"/>
    </source>
</evidence>
<dbReference type="AlphaFoldDB" id="A0A2T7A5Y6"/>
<reference evidence="2 3" key="1">
    <citation type="submission" date="2017-04" db="EMBL/GenBank/DDBJ databases">
        <title>Draft genome sequence of Tuber borchii Vittad., a whitish edible truffle.</title>
        <authorList>
            <consortium name="DOE Joint Genome Institute"/>
            <person name="Murat C."/>
            <person name="Kuo A."/>
            <person name="Barry K.W."/>
            <person name="Clum A."/>
            <person name="Dockter R.B."/>
            <person name="Fauchery L."/>
            <person name="Iotti M."/>
            <person name="Kohler A."/>
            <person name="Labutti K."/>
            <person name="Lindquist E.A."/>
            <person name="Lipzen A."/>
            <person name="Ohm R.A."/>
            <person name="Wang M."/>
            <person name="Grigoriev I.V."/>
            <person name="Zambonelli A."/>
            <person name="Martin F.M."/>
        </authorList>
    </citation>
    <scope>NUCLEOTIDE SEQUENCE [LARGE SCALE GENOMIC DNA]</scope>
    <source>
        <strain evidence="2 3">Tbo3840</strain>
    </source>
</reference>
<comment type="caution">
    <text evidence="2">The sequence shown here is derived from an EMBL/GenBank/DDBJ whole genome shotgun (WGS) entry which is preliminary data.</text>
</comment>
<dbReference type="Proteomes" id="UP000244722">
    <property type="component" value="Unassembled WGS sequence"/>
</dbReference>
<feature type="region of interest" description="Disordered" evidence="1">
    <location>
        <begin position="80"/>
        <end position="105"/>
    </location>
</feature>